<protein>
    <submittedName>
        <fullName evidence="4">B30.2/SPRY domain-containing protein</fullName>
    </submittedName>
</protein>
<dbReference type="PROSITE" id="PS50188">
    <property type="entry name" value="B302_SPRY"/>
    <property type="match status" value="1"/>
</dbReference>
<dbReference type="WBParaSite" id="EVEC_0000552901-mRNA-1">
    <property type="protein sequence ID" value="EVEC_0000552901-mRNA-1"/>
    <property type="gene ID" value="EVEC_0000552901"/>
</dbReference>
<dbReference type="InterPro" id="IPR013320">
    <property type="entry name" value="ConA-like_dom_sf"/>
</dbReference>
<dbReference type="InterPro" id="IPR001870">
    <property type="entry name" value="B30.2/SPRY"/>
</dbReference>
<reference evidence="4" key="1">
    <citation type="submission" date="2017-02" db="UniProtKB">
        <authorList>
            <consortium name="WormBaseParasite"/>
        </authorList>
    </citation>
    <scope>IDENTIFICATION</scope>
</reference>
<gene>
    <name evidence="2" type="ORF">EVEC_LOCUS5140</name>
</gene>
<dbReference type="InterPro" id="IPR043136">
    <property type="entry name" value="B30.2/SPRY_sf"/>
</dbReference>
<dbReference type="OrthoDB" id="5821166at2759"/>
<evidence type="ECO:0000313" key="3">
    <source>
        <dbReference type="Proteomes" id="UP000274131"/>
    </source>
</evidence>
<dbReference type="SMART" id="SM00449">
    <property type="entry name" value="SPRY"/>
    <property type="match status" value="1"/>
</dbReference>
<dbReference type="Pfam" id="PF00622">
    <property type="entry name" value="SPRY"/>
    <property type="match status" value="1"/>
</dbReference>
<dbReference type="InterPro" id="IPR050618">
    <property type="entry name" value="Ubq-SigPath_Reg"/>
</dbReference>
<dbReference type="Gene3D" id="2.60.120.920">
    <property type="match status" value="1"/>
</dbReference>
<name>A0A0N4V5L6_ENTVE</name>
<dbReference type="PANTHER" id="PTHR12864">
    <property type="entry name" value="RAN BINDING PROTEIN 9-RELATED"/>
    <property type="match status" value="1"/>
</dbReference>
<sequence>MSNEPDCCMGIGLCEKNVDLQRLPGWDKCSYGYHGDDGNFFSSSGSGKQYGPTFTTNDVVGCGLNIVTRTIFYTKNGTSLGLLFIFATFSLNASTAIKDISNVADLYPVVGLQKHGEILQTNFGQKPFKYNIAVDIQVCF</sequence>
<dbReference type="AlphaFoldDB" id="A0A0N4V5L6"/>
<dbReference type="STRING" id="51028.A0A0N4V5L6"/>
<proteinExistence type="predicted"/>
<dbReference type="SUPFAM" id="SSF49899">
    <property type="entry name" value="Concanavalin A-like lectins/glucanases"/>
    <property type="match status" value="1"/>
</dbReference>
<dbReference type="Proteomes" id="UP000274131">
    <property type="component" value="Unassembled WGS sequence"/>
</dbReference>
<evidence type="ECO:0000313" key="4">
    <source>
        <dbReference type="WBParaSite" id="EVEC_0000552901-mRNA-1"/>
    </source>
</evidence>
<evidence type="ECO:0000259" key="1">
    <source>
        <dbReference type="PROSITE" id="PS50188"/>
    </source>
</evidence>
<organism evidence="4">
    <name type="scientific">Enterobius vermicularis</name>
    <name type="common">Human pinworm</name>
    <dbReference type="NCBI Taxonomy" id="51028"/>
    <lineage>
        <taxon>Eukaryota</taxon>
        <taxon>Metazoa</taxon>
        <taxon>Ecdysozoa</taxon>
        <taxon>Nematoda</taxon>
        <taxon>Chromadorea</taxon>
        <taxon>Rhabditida</taxon>
        <taxon>Spirurina</taxon>
        <taxon>Oxyuridomorpha</taxon>
        <taxon>Oxyuroidea</taxon>
        <taxon>Oxyuridae</taxon>
        <taxon>Enterobius</taxon>
    </lineage>
</organism>
<evidence type="ECO:0000313" key="2">
    <source>
        <dbReference type="EMBL" id="VDD90389.1"/>
    </source>
</evidence>
<dbReference type="EMBL" id="UXUI01008066">
    <property type="protein sequence ID" value="VDD90389.1"/>
    <property type="molecule type" value="Genomic_DNA"/>
</dbReference>
<keyword evidence="3" id="KW-1185">Reference proteome</keyword>
<accession>A0A0N4V5L6</accession>
<reference evidence="2 3" key="2">
    <citation type="submission" date="2018-10" db="EMBL/GenBank/DDBJ databases">
        <authorList>
            <consortium name="Pathogen Informatics"/>
        </authorList>
    </citation>
    <scope>NUCLEOTIDE SEQUENCE [LARGE SCALE GENOMIC DNA]</scope>
</reference>
<feature type="domain" description="B30.2/SPRY" evidence="1">
    <location>
        <begin position="1"/>
        <end position="128"/>
    </location>
</feature>
<dbReference type="InterPro" id="IPR003877">
    <property type="entry name" value="SPRY_dom"/>
</dbReference>